<sequence>MKNNKYLFFILMIVMAVTACNTADKQSSINTEKIVSLDGTLTEILCELGYEKNIVGVDVTSSYPESMNKLPKAGHNRNVNAEAVIAMQPTVVIALEQGMKPEVAEQFKTAGIPVVLLHREYSLQGTRDLVKALADTLGKPEEAARITQQIDTDLAALPKYDTVNKPKVLFIYARGAGTMSVAGTATAPNTMINLAGGINAAAEVDGFKPFTAEAVVRENPDVILFFDSGLESLGGAEGLLTVPGIASTNAGKNKKFITMDGQYLAGLSPRMGKAVVDLAALIHDKPATGTK</sequence>
<keyword evidence="1" id="KW-0732">Signal</keyword>
<feature type="chain" id="PRO_5047148738" evidence="1">
    <location>
        <begin position="20"/>
        <end position="291"/>
    </location>
</feature>
<feature type="domain" description="Fe/B12 periplasmic-binding" evidence="2">
    <location>
        <begin position="33"/>
        <end position="286"/>
    </location>
</feature>
<accession>A0ABW5ZZG6</accession>
<organism evidence="3 4">
    <name type="scientific">Terrimonas rubra</name>
    <dbReference type="NCBI Taxonomy" id="1035890"/>
    <lineage>
        <taxon>Bacteria</taxon>
        <taxon>Pseudomonadati</taxon>
        <taxon>Bacteroidota</taxon>
        <taxon>Chitinophagia</taxon>
        <taxon>Chitinophagales</taxon>
        <taxon>Chitinophagaceae</taxon>
        <taxon>Terrimonas</taxon>
    </lineage>
</organism>
<dbReference type="PANTHER" id="PTHR30535">
    <property type="entry name" value="VITAMIN B12-BINDING PROTEIN"/>
    <property type="match status" value="1"/>
</dbReference>
<evidence type="ECO:0000313" key="3">
    <source>
        <dbReference type="EMBL" id="MFD2918418.1"/>
    </source>
</evidence>
<feature type="signal peptide" evidence="1">
    <location>
        <begin position="1"/>
        <end position="19"/>
    </location>
</feature>
<dbReference type="PROSITE" id="PS50983">
    <property type="entry name" value="FE_B12_PBP"/>
    <property type="match status" value="1"/>
</dbReference>
<name>A0ABW5ZZG6_9BACT</name>
<dbReference type="Pfam" id="PF01497">
    <property type="entry name" value="Peripla_BP_2"/>
    <property type="match status" value="1"/>
</dbReference>
<gene>
    <name evidence="3" type="ORF">ACFS6H_01775</name>
</gene>
<dbReference type="SUPFAM" id="SSF53807">
    <property type="entry name" value="Helical backbone' metal receptor"/>
    <property type="match status" value="1"/>
</dbReference>
<dbReference type="PANTHER" id="PTHR30535:SF4">
    <property type="entry name" value="HEMIN-BINDING PERIPLASMIC PROTEIN HMUT"/>
    <property type="match status" value="1"/>
</dbReference>
<dbReference type="EMBL" id="JBHUOZ010000001">
    <property type="protein sequence ID" value="MFD2918418.1"/>
    <property type="molecule type" value="Genomic_DNA"/>
</dbReference>
<dbReference type="Proteomes" id="UP001597511">
    <property type="component" value="Unassembled WGS sequence"/>
</dbReference>
<evidence type="ECO:0000259" key="2">
    <source>
        <dbReference type="PROSITE" id="PS50983"/>
    </source>
</evidence>
<comment type="caution">
    <text evidence="3">The sequence shown here is derived from an EMBL/GenBank/DDBJ whole genome shotgun (WGS) entry which is preliminary data.</text>
</comment>
<dbReference type="InterPro" id="IPR002491">
    <property type="entry name" value="ABC_transptr_periplasmic_BD"/>
</dbReference>
<evidence type="ECO:0000313" key="4">
    <source>
        <dbReference type="Proteomes" id="UP001597511"/>
    </source>
</evidence>
<dbReference type="RefSeq" id="WP_386094508.1">
    <property type="nucleotide sequence ID" value="NZ_JBHUOZ010000001.1"/>
</dbReference>
<reference evidence="4" key="1">
    <citation type="journal article" date="2019" name="Int. J. Syst. Evol. Microbiol.">
        <title>The Global Catalogue of Microorganisms (GCM) 10K type strain sequencing project: providing services to taxonomists for standard genome sequencing and annotation.</title>
        <authorList>
            <consortium name="The Broad Institute Genomics Platform"/>
            <consortium name="The Broad Institute Genome Sequencing Center for Infectious Disease"/>
            <person name="Wu L."/>
            <person name="Ma J."/>
        </authorList>
    </citation>
    <scope>NUCLEOTIDE SEQUENCE [LARGE SCALE GENOMIC DNA]</scope>
    <source>
        <strain evidence="4">KCTC 23299</strain>
    </source>
</reference>
<dbReference type="InterPro" id="IPR050902">
    <property type="entry name" value="ABC_Transporter_SBP"/>
</dbReference>
<keyword evidence="4" id="KW-1185">Reference proteome</keyword>
<evidence type="ECO:0000256" key="1">
    <source>
        <dbReference type="SAM" id="SignalP"/>
    </source>
</evidence>
<proteinExistence type="predicted"/>
<dbReference type="Gene3D" id="3.40.50.1980">
    <property type="entry name" value="Nitrogenase molybdenum iron protein domain"/>
    <property type="match status" value="2"/>
</dbReference>
<dbReference type="PROSITE" id="PS51257">
    <property type="entry name" value="PROKAR_LIPOPROTEIN"/>
    <property type="match status" value="1"/>
</dbReference>
<protein>
    <submittedName>
        <fullName evidence="3">Hemin ABC transporter substrate-binding protein</fullName>
    </submittedName>
</protein>